<accession>A0A2H6LG09</accession>
<evidence type="ECO:0000256" key="1">
    <source>
        <dbReference type="SAM" id="Phobius"/>
    </source>
</evidence>
<dbReference type="InterPro" id="IPR009781">
    <property type="entry name" value="DUF1345"/>
</dbReference>
<keyword evidence="1" id="KW-0812">Transmembrane</keyword>
<protein>
    <recommendedName>
        <fullName evidence="4">DUF1345 domain-containing protein</fullName>
    </recommendedName>
</protein>
<organism evidence="2 3">
    <name type="scientific">Nostoc cycadae WK-1</name>
    <dbReference type="NCBI Taxonomy" id="1861711"/>
    <lineage>
        <taxon>Bacteria</taxon>
        <taxon>Bacillati</taxon>
        <taxon>Cyanobacteriota</taxon>
        <taxon>Cyanophyceae</taxon>
        <taxon>Nostocales</taxon>
        <taxon>Nostocaceae</taxon>
        <taxon>Nostoc</taxon>
    </lineage>
</organism>
<keyword evidence="1" id="KW-1133">Transmembrane helix</keyword>
<dbReference type="Pfam" id="PF07077">
    <property type="entry name" value="DUF1345"/>
    <property type="match status" value="1"/>
</dbReference>
<keyword evidence="1" id="KW-0472">Membrane</keyword>
<name>A0A2H6LG09_9NOSO</name>
<feature type="transmembrane region" description="Helical" evidence="1">
    <location>
        <begin position="59"/>
        <end position="82"/>
    </location>
</feature>
<evidence type="ECO:0000313" key="2">
    <source>
        <dbReference type="EMBL" id="GBE92076.1"/>
    </source>
</evidence>
<reference evidence="3" key="1">
    <citation type="journal article" date="2018" name="Genome Announc.">
        <title>Draft Genome Sequence of the Nitrogen-Fixing and Hormogonia-Inducing Cyanobacterium Nostoc cycadae Strain WK-1, Isolated from the Coralloid Roots of Cycas revoluta.</title>
        <authorList>
            <person name="Kanesaki Y."/>
            <person name="Hirose M."/>
            <person name="Hirose Y."/>
            <person name="Fujisawa T."/>
            <person name="Nakamura Y."/>
            <person name="Watanabe S."/>
            <person name="Matsunaga S."/>
            <person name="Uchida H."/>
            <person name="Murakami A."/>
        </authorList>
    </citation>
    <scope>NUCLEOTIDE SEQUENCE [LARGE SCALE GENOMIC DNA]</scope>
    <source>
        <strain evidence="3">WK-1</strain>
    </source>
</reference>
<feature type="transmembrane region" description="Helical" evidence="1">
    <location>
        <begin position="143"/>
        <end position="167"/>
    </location>
</feature>
<gene>
    <name evidence="2" type="ORF">NCWK1_1830</name>
</gene>
<keyword evidence="3" id="KW-1185">Reference proteome</keyword>
<evidence type="ECO:0008006" key="4">
    <source>
        <dbReference type="Google" id="ProtNLM"/>
    </source>
</evidence>
<feature type="transmembrane region" description="Helical" evidence="1">
    <location>
        <begin position="26"/>
        <end position="47"/>
    </location>
</feature>
<sequence>MTLAKMVKATPNKMQRYAQHEYEGRIGIFTLIIIAACVSVLAIGFLLSDKTGISSTVLMLHIILSVITIVSSWLLVHTLFALQYAHNYYHNVSNDNIYQKAGGLDFPDDRDPDYWDFLYFSFVIGMTSQVSDIQTTSRSMRRLALIHGVISFFFNTSILAMGINIIASLI</sequence>
<comment type="caution">
    <text evidence="2">The sequence shown here is derived from an EMBL/GenBank/DDBJ whole genome shotgun (WGS) entry which is preliminary data.</text>
</comment>
<proteinExistence type="predicted"/>
<evidence type="ECO:0000313" key="3">
    <source>
        <dbReference type="Proteomes" id="UP000236527"/>
    </source>
</evidence>
<dbReference type="Proteomes" id="UP000236527">
    <property type="component" value="Unassembled WGS sequence"/>
</dbReference>
<dbReference type="EMBL" id="BDGE01000029">
    <property type="protein sequence ID" value="GBE92076.1"/>
    <property type="molecule type" value="Genomic_DNA"/>
</dbReference>
<dbReference type="AlphaFoldDB" id="A0A2H6LG09"/>